<feature type="domain" description="Coenzyme Q-binding protein COQ10 START" evidence="2">
    <location>
        <begin position="48"/>
        <end position="176"/>
    </location>
</feature>
<evidence type="ECO:0000259" key="2">
    <source>
        <dbReference type="Pfam" id="PF03364"/>
    </source>
</evidence>
<organism evidence="3 4">
    <name type="scientific">Calothrix parasitica NIES-267</name>
    <dbReference type="NCBI Taxonomy" id="1973488"/>
    <lineage>
        <taxon>Bacteria</taxon>
        <taxon>Bacillati</taxon>
        <taxon>Cyanobacteriota</taxon>
        <taxon>Cyanophyceae</taxon>
        <taxon>Nostocales</taxon>
        <taxon>Calotrichaceae</taxon>
        <taxon>Calothrix</taxon>
    </lineage>
</organism>
<evidence type="ECO:0000256" key="1">
    <source>
        <dbReference type="SAM" id="MobiDB-lite"/>
    </source>
</evidence>
<dbReference type="Pfam" id="PF03364">
    <property type="entry name" value="Polyketide_cyc"/>
    <property type="match status" value="1"/>
</dbReference>
<accession>A0A1Z4LX68</accession>
<keyword evidence="4" id="KW-1185">Reference proteome</keyword>
<dbReference type="Proteomes" id="UP000218418">
    <property type="component" value="Chromosome"/>
</dbReference>
<name>A0A1Z4LX68_9CYAN</name>
<dbReference type="OrthoDB" id="539556at2"/>
<dbReference type="EMBL" id="AP018227">
    <property type="protein sequence ID" value="BAY85832.1"/>
    <property type="molecule type" value="Genomic_DNA"/>
</dbReference>
<evidence type="ECO:0000313" key="4">
    <source>
        <dbReference type="Proteomes" id="UP000218418"/>
    </source>
</evidence>
<feature type="region of interest" description="Disordered" evidence="1">
    <location>
        <begin position="1"/>
        <end position="25"/>
    </location>
</feature>
<dbReference type="Gene3D" id="3.30.530.20">
    <property type="match status" value="1"/>
</dbReference>
<gene>
    <name evidence="3" type="ORF">NIES267_53370</name>
</gene>
<sequence length="188" mass="21465">MIQEQNTPQSDLNSSSAGNSQNPNLQAVTVEVEKITERKRQITAKIQIPHPVEKVWQVLTDYQALSDFVPSLSSSKKLEHPDGGIRLEQIGSQRLLRFNFSARVVLDLQESFPNEISFQMVEGDFKDFSGSWCLDKCTLEQETSTLLCYTVKVWPKLTMPIRIIEPRLSQDMQSNLLAIRQRVEELSN</sequence>
<dbReference type="PANTHER" id="PTHR34060:SF1">
    <property type="entry name" value="POLYKETIDE CYCLASE _ DEHYDRASE AND LIPID TRANSPORT PROTEIN"/>
    <property type="match status" value="1"/>
</dbReference>
<dbReference type="AlphaFoldDB" id="A0A1Z4LX68"/>
<proteinExistence type="predicted"/>
<dbReference type="CDD" id="cd08866">
    <property type="entry name" value="SRPBCC_11"/>
    <property type="match status" value="1"/>
</dbReference>
<reference evidence="3 4" key="1">
    <citation type="submission" date="2017-06" db="EMBL/GenBank/DDBJ databases">
        <title>Genome sequencing of cyanobaciteial culture collection at National Institute for Environmental Studies (NIES).</title>
        <authorList>
            <person name="Hirose Y."/>
            <person name="Shimura Y."/>
            <person name="Fujisawa T."/>
            <person name="Nakamura Y."/>
            <person name="Kawachi M."/>
        </authorList>
    </citation>
    <scope>NUCLEOTIDE SEQUENCE [LARGE SCALE GENOMIC DNA]</scope>
    <source>
        <strain evidence="3 4">NIES-267</strain>
    </source>
</reference>
<dbReference type="InterPro" id="IPR023393">
    <property type="entry name" value="START-like_dom_sf"/>
</dbReference>
<dbReference type="SUPFAM" id="SSF55961">
    <property type="entry name" value="Bet v1-like"/>
    <property type="match status" value="1"/>
</dbReference>
<evidence type="ECO:0000313" key="3">
    <source>
        <dbReference type="EMBL" id="BAY85832.1"/>
    </source>
</evidence>
<dbReference type="InterPro" id="IPR005031">
    <property type="entry name" value="COQ10_START"/>
</dbReference>
<dbReference type="PANTHER" id="PTHR34060">
    <property type="entry name" value="POLYKETIDE CYCLASE / DEHYDRASE AND LIPID TRANSPORT PROTEIN"/>
    <property type="match status" value="1"/>
</dbReference>
<protein>
    <submittedName>
        <fullName evidence="3">Cyclase/dehydrase</fullName>
    </submittedName>
</protein>